<feature type="compositionally biased region" description="Polar residues" evidence="1">
    <location>
        <begin position="80"/>
        <end position="91"/>
    </location>
</feature>
<feature type="compositionally biased region" description="Polar residues" evidence="1">
    <location>
        <begin position="1"/>
        <end position="17"/>
    </location>
</feature>
<feature type="region of interest" description="Disordered" evidence="1">
    <location>
        <begin position="1"/>
        <end position="91"/>
    </location>
</feature>
<organism evidence="2 3">
    <name type="scientific">Staphylococcus gallinarum</name>
    <dbReference type="NCBI Taxonomy" id="1293"/>
    <lineage>
        <taxon>Bacteria</taxon>
        <taxon>Bacillati</taxon>
        <taxon>Bacillota</taxon>
        <taxon>Bacilli</taxon>
        <taxon>Bacillales</taxon>
        <taxon>Staphylococcaceae</taxon>
        <taxon>Staphylococcus</taxon>
    </lineage>
</organism>
<sequence>MPSSNEPDNSGHQSTEQPTHDDASTITPGDTHTTQNTRPDNTTASSNTGNQSSHHSVNTDTTTVNHNQDNHASEHPVNTAAPQYSSDENNGVTYGELSAIRNNKLTVIMGDTRVCESF</sequence>
<evidence type="ECO:0000313" key="3">
    <source>
        <dbReference type="Proteomes" id="UP000255277"/>
    </source>
</evidence>
<protein>
    <submittedName>
        <fullName evidence="2">Uncharacterized protein</fullName>
    </submittedName>
</protein>
<name>A0A380FKK1_STAGA</name>
<dbReference type="Proteomes" id="UP000255277">
    <property type="component" value="Unassembled WGS sequence"/>
</dbReference>
<dbReference type="EMBL" id="UHDK01000001">
    <property type="protein sequence ID" value="SUM34149.1"/>
    <property type="molecule type" value="Genomic_DNA"/>
</dbReference>
<gene>
    <name evidence="2" type="ORF">NCTC12195_03657</name>
</gene>
<accession>A0A380FKK1</accession>
<evidence type="ECO:0000256" key="1">
    <source>
        <dbReference type="SAM" id="MobiDB-lite"/>
    </source>
</evidence>
<proteinExistence type="predicted"/>
<dbReference type="AlphaFoldDB" id="A0A380FKK1"/>
<evidence type="ECO:0000313" key="2">
    <source>
        <dbReference type="EMBL" id="SUM34149.1"/>
    </source>
</evidence>
<feature type="compositionally biased region" description="Polar residues" evidence="1">
    <location>
        <begin position="24"/>
        <end position="67"/>
    </location>
</feature>
<reference evidence="2 3" key="1">
    <citation type="submission" date="2018-06" db="EMBL/GenBank/DDBJ databases">
        <authorList>
            <consortium name="Pathogen Informatics"/>
            <person name="Doyle S."/>
        </authorList>
    </citation>
    <scope>NUCLEOTIDE SEQUENCE [LARGE SCALE GENOMIC DNA]</scope>
    <source>
        <strain evidence="2 3">NCTC12195</strain>
    </source>
</reference>